<evidence type="ECO:0000313" key="1">
    <source>
        <dbReference type="EMBL" id="JAD86389.1"/>
    </source>
</evidence>
<reference evidence="1" key="1">
    <citation type="submission" date="2014-09" db="EMBL/GenBank/DDBJ databases">
        <authorList>
            <person name="Magalhaes I.L.F."/>
            <person name="Oliveira U."/>
            <person name="Santos F.R."/>
            <person name="Vidigal T.H.D.A."/>
            <person name="Brescovit A.D."/>
            <person name="Santos A.J."/>
        </authorList>
    </citation>
    <scope>NUCLEOTIDE SEQUENCE</scope>
    <source>
        <tissue evidence="1">Shoot tissue taken approximately 20 cm above the soil surface</tissue>
    </source>
</reference>
<dbReference type="AlphaFoldDB" id="A0A0A9DCS2"/>
<proteinExistence type="predicted"/>
<dbReference type="EMBL" id="GBRH01211506">
    <property type="protein sequence ID" value="JAD86389.1"/>
    <property type="molecule type" value="Transcribed_RNA"/>
</dbReference>
<accession>A0A0A9DCS2</accession>
<reference evidence="1" key="2">
    <citation type="journal article" date="2015" name="Data Brief">
        <title>Shoot transcriptome of the giant reed, Arundo donax.</title>
        <authorList>
            <person name="Barrero R.A."/>
            <person name="Guerrero F.D."/>
            <person name="Moolhuijzen P."/>
            <person name="Goolsby J.A."/>
            <person name="Tidwell J."/>
            <person name="Bellgard S.E."/>
            <person name="Bellgard M.I."/>
        </authorList>
    </citation>
    <scope>NUCLEOTIDE SEQUENCE</scope>
    <source>
        <tissue evidence="1">Shoot tissue taken approximately 20 cm above the soil surface</tissue>
    </source>
</reference>
<protein>
    <submittedName>
        <fullName evidence="1">Uncharacterized protein</fullName>
    </submittedName>
</protein>
<organism evidence="1">
    <name type="scientific">Arundo donax</name>
    <name type="common">Giant reed</name>
    <name type="synonym">Donax arundinaceus</name>
    <dbReference type="NCBI Taxonomy" id="35708"/>
    <lineage>
        <taxon>Eukaryota</taxon>
        <taxon>Viridiplantae</taxon>
        <taxon>Streptophyta</taxon>
        <taxon>Embryophyta</taxon>
        <taxon>Tracheophyta</taxon>
        <taxon>Spermatophyta</taxon>
        <taxon>Magnoliopsida</taxon>
        <taxon>Liliopsida</taxon>
        <taxon>Poales</taxon>
        <taxon>Poaceae</taxon>
        <taxon>PACMAD clade</taxon>
        <taxon>Arundinoideae</taxon>
        <taxon>Arundineae</taxon>
        <taxon>Arundo</taxon>
    </lineage>
</organism>
<name>A0A0A9DCS2_ARUDO</name>
<sequence length="35" mass="4086">MPTMMIAKKRSKHYMQHLCAWSVPDGRCSVESTQF</sequence>